<dbReference type="GO" id="GO:0008171">
    <property type="term" value="F:O-methyltransferase activity"/>
    <property type="evidence" value="ECO:0007669"/>
    <property type="project" value="InterPro"/>
</dbReference>
<sequence>MNKGSRFIQQDIVEYGRLVTVRENEAQKQLREETIKLMGGRAMMISSPEQQQLTKVILKLLGARKCLEVGTFTGYSALCTALAIPDDGKVVCCDISEEWTSVGKKYWKDSGVQHKIDLRIAPAEETLDELIKSEPGSFDFAFIDADKTGYDSYYEKCLKLVRRGGLISIDNVLRGGRVLDPSNASEDDVAIRELNNKIMNDNRVEPAMVTISDGVTFVYLK</sequence>
<evidence type="ECO:0000313" key="6">
    <source>
        <dbReference type="Proteomes" id="UP001431209"/>
    </source>
</evidence>
<dbReference type="EMBL" id="JAOPGA020000682">
    <property type="protein sequence ID" value="KAL0480679.1"/>
    <property type="molecule type" value="Genomic_DNA"/>
</dbReference>
<evidence type="ECO:0000256" key="2">
    <source>
        <dbReference type="ARBA" id="ARBA00022679"/>
    </source>
</evidence>
<proteinExistence type="inferred from homology"/>
<accession>A0AAW2YUC5</accession>
<evidence type="ECO:0000313" key="5">
    <source>
        <dbReference type="EMBL" id="KAL0480679.1"/>
    </source>
</evidence>
<keyword evidence="6" id="KW-1185">Reference proteome</keyword>
<keyword evidence="3" id="KW-0949">S-adenosyl-L-methionine</keyword>
<dbReference type="PANTHER" id="PTHR10509:SF93">
    <property type="entry name" value="CATECHOL O-METHYLTRANSFERASE DOMAIN-CONTAINING PROTEIN 1"/>
    <property type="match status" value="1"/>
</dbReference>
<comment type="similarity">
    <text evidence="4">Belongs to the class I-like SAM-binding methyltransferase superfamily. Cation-dependent O-methyltransferase family.</text>
</comment>
<dbReference type="PROSITE" id="PS51682">
    <property type="entry name" value="SAM_OMT_I"/>
    <property type="match status" value="1"/>
</dbReference>
<evidence type="ECO:0000256" key="1">
    <source>
        <dbReference type="ARBA" id="ARBA00022603"/>
    </source>
</evidence>
<dbReference type="PANTHER" id="PTHR10509">
    <property type="entry name" value="O-METHYLTRANSFERASE-RELATED"/>
    <property type="match status" value="1"/>
</dbReference>
<comment type="caution">
    <text evidence="5">The sequence shown here is derived from an EMBL/GenBank/DDBJ whole genome shotgun (WGS) entry which is preliminary data.</text>
</comment>
<dbReference type="Proteomes" id="UP001431209">
    <property type="component" value="Unassembled WGS sequence"/>
</dbReference>
<dbReference type="Gene3D" id="3.40.50.150">
    <property type="entry name" value="Vaccinia Virus protein VP39"/>
    <property type="match status" value="1"/>
</dbReference>
<protein>
    <submittedName>
        <fullName evidence="5">O-methyltransferase MdmC</fullName>
    </submittedName>
</protein>
<dbReference type="AlphaFoldDB" id="A0AAW2YUC5"/>
<dbReference type="GO" id="GO:0008757">
    <property type="term" value="F:S-adenosylmethionine-dependent methyltransferase activity"/>
    <property type="evidence" value="ECO:0007669"/>
    <property type="project" value="TreeGrafter"/>
</dbReference>
<evidence type="ECO:0000256" key="3">
    <source>
        <dbReference type="ARBA" id="ARBA00022691"/>
    </source>
</evidence>
<dbReference type="SUPFAM" id="SSF53335">
    <property type="entry name" value="S-adenosyl-L-methionine-dependent methyltransferases"/>
    <property type="match status" value="1"/>
</dbReference>
<dbReference type="InterPro" id="IPR002935">
    <property type="entry name" value="SAM_O-MeTrfase"/>
</dbReference>
<organism evidence="5 6">
    <name type="scientific">Acrasis kona</name>
    <dbReference type="NCBI Taxonomy" id="1008807"/>
    <lineage>
        <taxon>Eukaryota</taxon>
        <taxon>Discoba</taxon>
        <taxon>Heterolobosea</taxon>
        <taxon>Tetramitia</taxon>
        <taxon>Eutetramitia</taxon>
        <taxon>Acrasidae</taxon>
        <taxon>Acrasis</taxon>
    </lineage>
</organism>
<dbReference type="Pfam" id="PF01596">
    <property type="entry name" value="Methyltransf_3"/>
    <property type="match status" value="1"/>
</dbReference>
<dbReference type="InterPro" id="IPR050362">
    <property type="entry name" value="Cation-dep_OMT"/>
</dbReference>
<dbReference type="InterPro" id="IPR029063">
    <property type="entry name" value="SAM-dependent_MTases_sf"/>
</dbReference>
<keyword evidence="2" id="KW-0808">Transferase</keyword>
<evidence type="ECO:0000256" key="4">
    <source>
        <dbReference type="ARBA" id="ARBA00023453"/>
    </source>
</evidence>
<gene>
    <name evidence="5" type="ORF">AKO1_006859</name>
</gene>
<dbReference type="CDD" id="cd02440">
    <property type="entry name" value="AdoMet_MTases"/>
    <property type="match status" value="1"/>
</dbReference>
<dbReference type="GO" id="GO:0032259">
    <property type="term" value="P:methylation"/>
    <property type="evidence" value="ECO:0007669"/>
    <property type="project" value="UniProtKB-KW"/>
</dbReference>
<name>A0AAW2YUC5_9EUKA</name>
<reference evidence="5 6" key="1">
    <citation type="submission" date="2024-03" db="EMBL/GenBank/DDBJ databases">
        <title>The Acrasis kona genome and developmental transcriptomes reveal deep origins of eukaryotic multicellular pathways.</title>
        <authorList>
            <person name="Sheikh S."/>
            <person name="Fu C.-J."/>
            <person name="Brown M.W."/>
            <person name="Baldauf S.L."/>
        </authorList>
    </citation>
    <scope>NUCLEOTIDE SEQUENCE [LARGE SCALE GENOMIC DNA]</scope>
    <source>
        <strain evidence="5 6">ATCC MYA-3509</strain>
    </source>
</reference>
<keyword evidence="1" id="KW-0489">Methyltransferase</keyword>